<sequence>MKRSVIHHLSHPPPKSAVRPPTSIASASLSGRSIFPACPQSGSFYFRALRIRHSTKFIKNSSSYQHQMATATPGESATPSSPAVVKLKPIEATPESFQEFGQVVEASPDGDEFGPRDAQLDLSHGIPR</sequence>
<dbReference type="EMBL" id="JACGWJ010000020">
    <property type="protein sequence ID" value="KAL0340788.1"/>
    <property type="molecule type" value="Genomic_DNA"/>
</dbReference>
<dbReference type="PANTHER" id="PTHR35721">
    <property type="entry name" value="UREIDOGLYCOLATE HYDROLASE"/>
    <property type="match status" value="1"/>
</dbReference>
<reference evidence="2" key="2">
    <citation type="journal article" date="2024" name="Plant">
        <title>Genomic evolution and insights into agronomic trait innovations of Sesamum species.</title>
        <authorList>
            <person name="Miao H."/>
            <person name="Wang L."/>
            <person name="Qu L."/>
            <person name="Liu H."/>
            <person name="Sun Y."/>
            <person name="Le M."/>
            <person name="Wang Q."/>
            <person name="Wei S."/>
            <person name="Zheng Y."/>
            <person name="Lin W."/>
            <person name="Duan Y."/>
            <person name="Cao H."/>
            <person name="Xiong S."/>
            <person name="Wang X."/>
            <person name="Wei L."/>
            <person name="Li C."/>
            <person name="Ma Q."/>
            <person name="Ju M."/>
            <person name="Zhao R."/>
            <person name="Li G."/>
            <person name="Mu C."/>
            <person name="Tian Q."/>
            <person name="Mei H."/>
            <person name="Zhang T."/>
            <person name="Gao T."/>
            <person name="Zhang H."/>
        </authorList>
    </citation>
    <scope>NUCLEOTIDE SEQUENCE</scope>
    <source>
        <strain evidence="2">G02</strain>
    </source>
</reference>
<organism evidence="2">
    <name type="scientific">Sesamum radiatum</name>
    <name type="common">Black benniseed</name>
    <dbReference type="NCBI Taxonomy" id="300843"/>
    <lineage>
        <taxon>Eukaryota</taxon>
        <taxon>Viridiplantae</taxon>
        <taxon>Streptophyta</taxon>
        <taxon>Embryophyta</taxon>
        <taxon>Tracheophyta</taxon>
        <taxon>Spermatophyta</taxon>
        <taxon>Magnoliopsida</taxon>
        <taxon>eudicotyledons</taxon>
        <taxon>Gunneridae</taxon>
        <taxon>Pentapetalae</taxon>
        <taxon>asterids</taxon>
        <taxon>lamiids</taxon>
        <taxon>Lamiales</taxon>
        <taxon>Pedaliaceae</taxon>
        <taxon>Sesamum</taxon>
    </lineage>
</organism>
<feature type="compositionally biased region" description="Polar residues" evidence="1">
    <location>
        <begin position="61"/>
        <end position="81"/>
    </location>
</feature>
<dbReference type="PANTHER" id="PTHR35721:SF1">
    <property type="entry name" value="UREIDOGLYCOLATE HYDROLASE"/>
    <property type="match status" value="1"/>
</dbReference>
<name>A0AAW2NCC2_SESRA</name>
<accession>A0AAW2NCC2</accession>
<reference evidence="2" key="1">
    <citation type="submission" date="2020-06" db="EMBL/GenBank/DDBJ databases">
        <authorList>
            <person name="Li T."/>
            <person name="Hu X."/>
            <person name="Zhang T."/>
            <person name="Song X."/>
            <person name="Zhang H."/>
            <person name="Dai N."/>
            <person name="Sheng W."/>
            <person name="Hou X."/>
            <person name="Wei L."/>
        </authorList>
    </citation>
    <scope>NUCLEOTIDE SEQUENCE</scope>
    <source>
        <strain evidence="2">G02</strain>
        <tissue evidence="2">Leaf</tissue>
    </source>
</reference>
<feature type="compositionally biased region" description="Basic residues" evidence="1">
    <location>
        <begin position="1"/>
        <end position="10"/>
    </location>
</feature>
<protein>
    <submittedName>
        <fullName evidence="2">Uncharacterized protein</fullName>
    </submittedName>
</protein>
<evidence type="ECO:0000313" key="2">
    <source>
        <dbReference type="EMBL" id="KAL0340788.1"/>
    </source>
</evidence>
<feature type="region of interest" description="Disordered" evidence="1">
    <location>
        <begin position="1"/>
        <end position="23"/>
    </location>
</feature>
<dbReference type="AlphaFoldDB" id="A0AAW2NCC2"/>
<feature type="region of interest" description="Disordered" evidence="1">
    <location>
        <begin position="61"/>
        <end position="83"/>
    </location>
</feature>
<feature type="region of interest" description="Disordered" evidence="1">
    <location>
        <begin position="106"/>
        <end position="128"/>
    </location>
</feature>
<proteinExistence type="predicted"/>
<comment type="caution">
    <text evidence="2">The sequence shown here is derived from an EMBL/GenBank/DDBJ whole genome shotgun (WGS) entry which is preliminary data.</text>
</comment>
<evidence type="ECO:0000256" key="1">
    <source>
        <dbReference type="SAM" id="MobiDB-lite"/>
    </source>
</evidence>
<gene>
    <name evidence="2" type="ORF">Sradi_4595600</name>
</gene>